<keyword evidence="2" id="KW-1185">Reference proteome</keyword>
<reference evidence="1" key="1">
    <citation type="submission" date="2023-04" db="EMBL/GenBank/DDBJ databases">
        <title>Ambrosiozyma monospora NBRC 10751.</title>
        <authorList>
            <person name="Ichikawa N."/>
            <person name="Sato H."/>
            <person name="Tonouchi N."/>
        </authorList>
    </citation>
    <scope>NUCLEOTIDE SEQUENCE</scope>
    <source>
        <strain evidence="1">NBRC 10751</strain>
    </source>
</reference>
<gene>
    <name evidence="1" type="ORF">Amon02_000443800</name>
</gene>
<accession>A0ACB5T3W8</accession>
<dbReference type="Proteomes" id="UP001165064">
    <property type="component" value="Unassembled WGS sequence"/>
</dbReference>
<organism evidence="1 2">
    <name type="scientific">Ambrosiozyma monospora</name>
    <name type="common">Yeast</name>
    <name type="synonym">Endomycopsis monosporus</name>
    <dbReference type="NCBI Taxonomy" id="43982"/>
    <lineage>
        <taxon>Eukaryota</taxon>
        <taxon>Fungi</taxon>
        <taxon>Dikarya</taxon>
        <taxon>Ascomycota</taxon>
        <taxon>Saccharomycotina</taxon>
        <taxon>Pichiomycetes</taxon>
        <taxon>Pichiales</taxon>
        <taxon>Pichiaceae</taxon>
        <taxon>Ambrosiozyma</taxon>
    </lineage>
</organism>
<sequence>MISITTDVKGVTCVINHDMPGNVEDYVHRIGRTGRAGEKGTAITLFTTENANQAHDLIVILKEAKQEVPPELSALDKKGFNNYGGGRGYGRGRGRGRGRGGRGGWGGNRYQSGSNSAPLGNRRQW</sequence>
<proteinExistence type="predicted"/>
<evidence type="ECO:0000313" key="1">
    <source>
        <dbReference type="EMBL" id="GME80383.1"/>
    </source>
</evidence>
<dbReference type="EMBL" id="BSXS01003042">
    <property type="protein sequence ID" value="GME80383.1"/>
    <property type="molecule type" value="Genomic_DNA"/>
</dbReference>
<comment type="caution">
    <text evidence="1">The sequence shown here is derived from an EMBL/GenBank/DDBJ whole genome shotgun (WGS) entry which is preliminary data.</text>
</comment>
<protein>
    <submittedName>
        <fullName evidence="1">Unnamed protein product</fullName>
    </submittedName>
</protein>
<name>A0ACB5T3W8_AMBMO</name>
<evidence type="ECO:0000313" key="2">
    <source>
        <dbReference type="Proteomes" id="UP001165064"/>
    </source>
</evidence>